<dbReference type="SMART" id="SM01162">
    <property type="entry name" value="DUF1771"/>
    <property type="match status" value="1"/>
</dbReference>
<name>A0A401S2L9_CHIPU</name>
<dbReference type="SUPFAM" id="SSF160443">
    <property type="entry name" value="SMR domain-like"/>
    <property type="match status" value="1"/>
</dbReference>
<evidence type="ECO:0000259" key="2">
    <source>
        <dbReference type="PROSITE" id="PS50828"/>
    </source>
</evidence>
<keyword evidence="4" id="KW-1185">Reference proteome</keyword>
<dbReference type="PROSITE" id="PS50828">
    <property type="entry name" value="SMR"/>
    <property type="match status" value="1"/>
</dbReference>
<dbReference type="InterPro" id="IPR056718">
    <property type="entry name" value="DUF7816"/>
</dbReference>
<comment type="caution">
    <text evidence="3">The sequence shown here is derived from an EMBL/GenBank/DDBJ whole genome shotgun (WGS) entry which is preliminary data.</text>
</comment>
<dbReference type="Pfam" id="PF08590">
    <property type="entry name" value="DUF1771"/>
    <property type="match status" value="1"/>
</dbReference>
<dbReference type="InterPro" id="IPR036063">
    <property type="entry name" value="Smr_dom_sf"/>
</dbReference>
<feature type="compositionally biased region" description="Polar residues" evidence="1">
    <location>
        <begin position="746"/>
        <end position="755"/>
    </location>
</feature>
<feature type="compositionally biased region" description="Polar residues" evidence="1">
    <location>
        <begin position="819"/>
        <end position="830"/>
    </location>
</feature>
<dbReference type="Pfam" id="PF25126">
    <property type="entry name" value="DUF7818"/>
    <property type="match status" value="1"/>
</dbReference>
<dbReference type="OMA" id="MTCENKT"/>
<dbReference type="SUPFAM" id="SSF52540">
    <property type="entry name" value="P-loop containing nucleoside triphosphate hydrolases"/>
    <property type="match status" value="1"/>
</dbReference>
<feature type="compositionally biased region" description="Polar residues" evidence="1">
    <location>
        <begin position="70"/>
        <end position="85"/>
    </location>
</feature>
<dbReference type="SMART" id="SM00463">
    <property type="entry name" value="SMR"/>
    <property type="match status" value="1"/>
</dbReference>
<dbReference type="GO" id="GO:0004519">
    <property type="term" value="F:endonuclease activity"/>
    <property type="evidence" value="ECO:0007669"/>
    <property type="project" value="TreeGrafter"/>
</dbReference>
<dbReference type="Pfam" id="PF25125">
    <property type="entry name" value="DUF7817"/>
    <property type="match status" value="1"/>
</dbReference>
<dbReference type="PANTHER" id="PTHR46535:SF1">
    <property type="entry name" value="NEDD4-BINDING PROTEIN 2"/>
    <property type="match status" value="1"/>
</dbReference>
<proteinExistence type="predicted"/>
<evidence type="ECO:0000313" key="3">
    <source>
        <dbReference type="EMBL" id="GCC24647.1"/>
    </source>
</evidence>
<dbReference type="InterPro" id="IPR056720">
    <property type="entry name" value="DUF7818"/>
</dbReference>
<feature type="non-terminal residue" evidence="3">
    <location>
        <position position="1"/>
    </location>
</feature>
<dbReference type="EMBL" id="BEZZ01000063">
    <property type="protein sequence ID" value="GCC24647.1"/>
    <property type="molecule type" value="Genomic_DNA"/>
</dbReference>
<protein>
    <recommendedName>
        <fullName evidence="2">Smr domain-containing protein</fullName>
    </recommendedName>
</protein>
<dbReference type="Pfam" id="PF01713">
    <property type="entry name" value="Smr"/>
    <property type="match status" value="1"/>
</dbReference>
<dbReference type="InterPro" id="IPR056719">
    <property type="entry name" value="DUF7817"/>
</dbReference>
<dbReference type="InterPro" id="IPR052772">
    <property type="entry name" value="Endo/PolyKinase_Domain-Protein"/>
</dbReference>
<dbReference type="Pfam" id="PF25124">
    <property type="entry name" value="DUF7816"/>
    <property type="match status" value="1"/>
</dbReference>
<feature type="region of interest" description="Disordered" evidence="1">
    <location>
        <begin position="818"/>
        <end position="855"/>
    </location>
</feature>
<dbReference type="Gene3D" id="3.40.50.300">
    <property type="entry name" value="P-loop containing nucleotide triphosphate hydrolases"/>
    <property type="match status" value="1"/>
</dbReference>
<gene>
    <name evidence="3" type="ORF">chiPu_0003049</name>
</gene>
<dbReference type="Proteomes" id="UP000287033">
    <property type="component" value="Unassembled WGS sequence"/>
</dbReference>
<dbReference type="InterPro" id="IPR002625">
    <property type="entry name" value="Smr_dom"/>
</dbReference>
<feature type="domain" description="Smr" evidence="2">
    <location>
        <begin position="1727"/>
        <end position="1806"/>
    </location>
</feature>
<dbReference type="STRING" id="137246.A0A401S2L9"/>
<reference evidence="3 4" key="1">
    <citation type="journal article" date="2018" name="Nat. Ecol. Evol.">
        <title>Shark genomes provide insights into elasmobranch evolution and the origin of vertebrates.</title>
        <authorList>
            <person name="Hara Y"/>
            <person name="Yamaguchi K"/>
            <person name="Onimaru K"/>
            <person name="Kadota M"/>
            <person name="Koyanagi M"/>
            <person name="Keeley SD"/>
            <person name="Tatsumi K"/>
            <person name="Tanaka K"/>
            <person name="Motone F"/>
            <person name="Kageyama Y"/>
            <person name="Nozu R"/>
            <person name="Adachi N"/>
            <person name="Nishimura O"/>
            <person name="Nakagawa R"/>
            <person name="Tanegashima C"/>
            <person name="Kiyatake I"/>
            <person name="Matsumoto R"/>
            <person name="Murakumo K"/>
            <person name="Nishida K"/>
            <person name="Terakita A"/>
            <person name="Kuratani S"/>
            <person name="Sato K"/>
            <person name="Hyodo S Kuraku.S."/>
        </authorList>
    </citation>
    <scope>NUCLEOTIDE SEQUENCE [LARGE SCALE GENOMIC DNA]</scope>
</reference>
<accession>A0A401S2L9</accession>
<feature type="region of interest" description="Disordered" evidence="1">
    <location>
        <begin position="710"/>
        <end position="764"/>
    </location>
</feature>
<dbReference type="GO" id="GO:0005634">
    <property type="term" value="C:nucleus"/>
    <property type="evidence" value="ECO:0007669"/>
    <property type="project" value="TreeGrafter"/>
</dbReference>
<feature type="compositionally biased region" description="Polar residues" evidence="1">
    <location>
        <begin position="929"/>
        <end position="956"/>
    </location>
</feature>
<dbReference type="InterPro" id="IPR027417">
    <property type="entry name" value="P-loop_NTPase"/>
</dbReference>
<feature type="region of interest" description="Disordered" evidence="1">
    <location>
        <begin position="70"/>
        <end position="95"/>
    </location>
</feature>
<feature type="region of interest" description="Disordered" evidence="1">
    <location>
        <begin position="925"/>
        <end position="960"/>
    </location>
</feature>
<feature type="compositionally biased region" description="Polar residues" evidence="1">
    <location>
        <begin position="724"/>
        <end position="739"/>
    </location>
</feature>
<sequence length="1806" mass="202263">ADDAMDSLLVLSDAAEGVASSSFTGFDRVAATLSDDQVNSKIKVVMNDHGSNSLVVSTSTRELGLHLSEQFNSSPDNKLKNSQTDTSDETVSEENTTYQQYQPFMNQYNSPISQFSRHSVSNELAEATPSNLNSTFNCMLNQQQMADDLLCLRHSPFALNSKECEETLGQCFGHEKNVFEKRPEVHLDYNKFLSEDVESSSSKKFSNDLGVAFSNNTNTSSADIWTNETENNSLSAGIPVNIVPNKYGDSMLSGQKYDMHSNSTDQQIGLSLNSSVSAEGGGSCSDTSNNEIPWFIPNTHPSSAENYKLFEETQACKGTNQLNPKNNILSSKPLANSGSNLNNIQQNTACLPDWLGENKSGDNPPNLLNNGGANCYQYSSSVLFPHVPNMSPISWNPWAPEFKPVSLPKMFVTPVVMGPAKPKSHVVPPWRPAGTGPGSPHQSMRSGTINSHSKSRLHQYGIQQLQTCAYPFPQHINRKILGTTKMLILMRGPPGSGKSTLARMLVQQGPNGMIFSTDDYFCRNGRYQFDPGLIGKAHEWNQKRAKEAMEKGYSPVIIDNTNTQAWEMKSYITMAVKHNYNVVFREPDTWWKFKPWELERRNIHGVSKEKIKAIIDHYEHHVTINTIIKSSEPKIPETEAVELCSTSAASGAMNGDLHHMTVATGPSASSVCQVLPDSLMPPFKSTEHLSTTEINTAFPDNLEQCTRLSSDFPSESRKHGTEYETGNNATFSKLPNGENIQKDQTLESNGSNYNLASPDETEDEKRKIISVETFEYKFEGTENTEHVESHKDNLALYDDLPTAFSTSIGQRIRRRHLAISNSTRSASENGGTPKLPVEDDPSGENNLTEKPQAVEQRHQIIESEFLNFVGDWPVAEKLKPQDQRKKKTRKKSELKIRNKSDTFDSVIPSDSLKYAASSLVEQRNVEISPGTNSSEISADSSDNLTSTAKNSTSERNSVNHEDHKTLGAFEQQNAEALSEKPTNRKSLQNRGVGKSCKLALTLTGSSPISEEPLEPVLLNTDQMENSILISDSSEQDSSTQTAPEDFALLWKIENQKVVSTEFKILAAAVDELKGTDFDATQESISPVKSVPYKLVHDKSTFVDENAFVNEEENLQILSDCFKSVPFEDLIDLYEKCDGDIEWATNLLLDSGVKLSNEDPVNQMSVADDKLVTSSNVQVTQTPQMEKIDFDDQSQSDKSISVMNQLSHANETTTGINNQSSMIYTQQNKKHLLPYLGYEDISPPSDIITESVVIAEELENTDIISEARNIDHEQFTNPCKEHCVEGECDDSKFRKDLPNDHVTCIEGNISHTSDIKVSNERNMYLSECIDVNDTATASQPELNTFIENSNENQSSYNTEKLATEKETEKTLEGESTSQDHLGLFSDALNIQTLELYLPPELAIQLTDLFGSVGLDPDYLTPEDCVVQLDLNLAKVIHQKWNETVLERKKQESLSYQLLLEDGNLPENFKWDFEDSVKEEEEGAFTLKCDTKRSKRKDGKKTIPLSTALTVKRDLMEGFPFMDHWNTQVPSVSLRDIMSEEMDFQTKHDQSIMRSLSSSKDCATKLKEKCLLEMFPGIDKHFIMDMYKDNNYSFEQTEQFLKSVFDCNPESTKTTAVLESVYQNEPAVGRNKKDMVNKDFKELDNDRTFQDAEFPNYEDFRAEAVLHRRKQQECFSKAAEAYRRGMKPVATFYAQQGHLHGEKMKQANHRAAVKILKQVNVSLLPQNVLDLHGLHVEEAQYHLEKVLFEKIDEYQQKGGKSYLTVITGRGSHSQGGVARIKPAVIDYLKTHNFRFTELQQGVVKIKLN</sequence>
<organism evidence="3 4">
    <name type="scientific">Chiloscyllium punctatum</name>
    <name type="common">Brownbanded bambooshark</name>
    <name type="synonym">Hemiscyllium punctatum</name>
    <dbReference type="NCBI Taxonomy" id="137246"/>
    <lineage>
        <taxon>Eukaryota</taxon>
        <taxon>Metazoa</taxon>
        <taxon>Chordata</taxon>
        <taxon>Craniata</taxon>
        <taxon>Vertebrata</taxon>
        <taxon>Chondrichthyes</taxon>
        <taxon>Elasmobranchii</taxon>
        <taxon>Galeomorphii</taxon>
        <taxon>Galeoidea</taxon>
        <taxon>Orectolobiformes</taxon>
        <taxon>Hemiscylliidae</taxon>
        <taxon>Chiloscyllium</taxon>
    </lineage>
</organism>
<dbReference type="Pfam" id="PF13671">
    <property type="entry name" value="AAA_33"/>
    <property type="match status" value="1"/>
</dbReference>
<dbReference type="InterPro" id="IPR013899">
    <property type="entry name" value="DUF1771"/>
</dbReference>
<dbReference type="CDD" id="cd14279">
    <property type="entry name" value="CUE"/>
    <property type="match status" value="2"/>
</dbReference>
<dbReference type="Gene3D" id="3.30.1370.110">
    <property type="match status" value="1"/>
</dbReference>
<evidence type="ECO:0000256" key="1">
    <source>
        <dbReference type="SAM" id="MobiDB-lite"/>
    </source>
</evidence>
<dbReference type="PANTHER" id="PTHR46535">
    <property type="entry name" value="NEDD4-BINDING PROTEIN 2"/>
    <property type="match status" value="1"/>
</dbReference>
<evidence type="ECO:0000313" key="4">
    <source>
        <dbReference type="Proteomes" id="UP000287033"/>
    </source>
</evidence>
<dbReference type="OrthoDB" id="3231855at2759"/>